<dbReference type="EMBL" id="LXQA010194727">
    <property type="protein sequence ID" value="MCI32347.1"/>
    <property type="molecule type" value="Genomic_DNA"/>
</dbReference>
<evidence type="ECO:0000313" key="1">
    <source>
        <dbReference type="EMBL" id="MCI32347.1"/>
    </source>
</evidence>
<feature type="non-terminal residue" evidence="1">
    <location>
        <position position="1"/>
    </location>
</feature>
<dbReference type="AlphaFoldDB" id="A0A392R7Z3"/>
<protein>
    <submittedName>
        <fullName evidence="1">Uncharacterized protein</fullName>
    </submittedName>
</protein>
<accession>A0A392R7Z3</accession>
<reference evidence="1 2" key="1">
    <citation type="journal article" date="2018" name="Front. Plant Sci.">
        <title>Red Clover (Trifolium pratense) and Zigzag Clover (T. medium) - A Picture of Genomic Similarities and Differences.</title>
        <authorList>
            <person name="Dluhosova J."/>
            <person name="Istvanek J."/>
            <person name="Nedelnik J."/>
            <person name="Repkova J."/>
        </authorList>
    </citation>
    <scope>NUCLEOTIDE SEQUENCE [LARGE SCALE GENOMIC DNA]</scope>
    <source>
        <strain evidence="2">cv. 10/8</strain>
        <tissue evidence="1">Leaf</tissue>
    </source>
</reference>
<comment type="caution">
    <text evidence="1">The sequence shown here is derived from an EMBL/GenBank/DDBJ whole genome shotgun (WGS) entry which is preliminary data.</text>
</comment>
<sequence length="68" mass="7462">QEILREYGSISGFEEGVVKARWKLVWFLPPAWGVTGAAQDAVVCVVWCLCSAGRATRSPLGARRERGI</sequence>
<dbReference type="Proteomes" id="UP000265520">
    <property type="component" value="Unassembled WGS sequence"/>
</dbReference>
<proteinExistence type="predicted"/>
<keyword evidence="2" id="KW-1185">Reference proteome</keyword>
<name>A0A392R7Z3_9FABA</name>
<organism evidence="1 2">
    <name type="scientific">Trifolium medium</name>
    <dbReference type="NCBI Taxonomy" id="97028"/>
    <lineage>
        <taxon>Eukaryota</taxon>
        <taxon>Viridiplantae</taxon>
        <taxon>Streptophyta</taxon>
        <taxon>Embryophyta</taxon>
        <taxon>Tracheophyta</taxon>
        <taxon>Spermatophyta</taxon>
        <taxon>Magnoliopsida</taxon>
        <taxon>eudicotyledons</taxon>
        <taxon>Gunneridae</taxon>
        <taxon>Pentapetalae</taxon>
        <taxon>rosids</taxon>
        <taxon>fabids</taxon>
        <taxon>Fabales</taxon>
        <taxon>Fabaceae</taxon>
        <taxon>Papilionoideae</taxon>
        <taxon>50 kb inversion clade</taxon>
        <taxon>NPAAA clade</taxon>
        <taxon>Hologalegina</taxon>
        <taxon>IRL clade</taxon>
        <taxon>Trifolieae</taxon>
        <taxon>Trifolium</taxon>
    </lineage>
</organism>
<evidence type="ECO:0000313" key="2">
    <source>
        <dbReference type="Proteomes" id="UP000265520"/>
    </source>
</evidence>